<accession>A0ABW4YG68</accession>
<dbReference type="InterPro" id="IPR036788">
    <property type="entry name" value="T_IF-3_C_sf"/>
</dbReference>
<evidence type="ECO:0000256" key="1">
    <source>
        <dbReference type="ARBA" id="ARBA00005439"/>
    </source>
</evidence>
<protein>
    <recommendedName>
        <fullName evidence="4">Translation initiation factor IF-3</fullName>
    </recommendedName>
</protein>
<dbReference type="InterPro" id="IPR036787">
    <property type="entry name" value="T_IF-3_N_sf"/>
</dbReference>
<evidence type="ECO:0000256" key="3">
    <source>
        <dbReference type="ARBA" id="ARBA00022917"/>
    </source>
</evidence>
<dbReference type="EMBL" id="JBHUHO010000008">
    <property type="protein sequence ID" value="MFD2114721.1"/>
    <property type="molecule type" value="Genomic_DNA"/>
</dbReference>
<feature type="region of interest" description="Disordered" evidence="5">
    <location>
        <begin position="61"/>
        <end position="88"/>
    </location>
</feature>
<gene>
    <name evidence="8" type="primary">infC</name>
    <name evidence="8" type="ORF">ACFSJH_03020</name>
</gene>
<comment type="similarity">
    <text evidence="1">Belongs to the IF-3 family.</text>
</comment>
<dbReference type="GO" id="GO:0003743">
    <property type="term" value="F:translation initiation factor activity"/>
    <property type="evidence" value="ECO:0007669"/>
    <property type="project" value="UniProtKB-KW"/>
</dbReference>
<dbReference type="InterPro" id="IPR019815">
    <property type="entry name" value="Translation_initiation_fac_3_C"/>
</dbReference>
<evidence type="ECO:0000259" key="6">
    <source>
        <dbReference type="Pfam" id="PF00707"/>
    </source>
</evidence>
<dbReference type="Pfam" id="PF05198">
    <property type="entry name" value="IF3_N"/>
    <property type="match status" value="1"/>
</dbReference>
<dbReference type="SUPFAM" id="SSF54364">
    <property type="entry name" value="Translation initiation factor IF3, N-terminal domain"/>
    <property type="match status" value="1"/>
</dbReference>
<organism evidence="8 9">
    <name type="scientific">Paenibacillus yanchengensis</name>
    <dbReference type="NCBI Taxonomy" id="2035833"/>
    <lineage>
        <taxon>Bacteria</taxon>
        <taxon>Bacillati</taxon>
        <taxon>Bacillota</taxon>
        <taxon>Bacilli</taxon>
        <taxon>Bacillales</taxon>
        <taxon>Paenibacillaceae</taxon>
        <taxon>Paenibacillus</taxon>
    </lineage>
</organism>
<evidence type="ECO:0000259" key="7">
    <source>
        <dbReference type="Pfam" id="PF05198"/>
    </source>
</evidence>
<keyword evidence="2 8" id="KW-0396">Initiation factor</keyword>
<dbReference type="PANTHER" id="PTHR10938:SF0">
    <property type="entry name" value="TRANSLATION INITIATION FACTOR IF-3, MITOCHONDRIAL"/>
    <property type="match status" value="1"/>
</dbReference>
<keyword evidence="3" id="KW-0648">Protein biosynthesis</keyword>
<feature type="domain" description="Translation initiation factor 3 C-terminal" evidence="6">
    <location>
        <begin position="85"/>
        <end position="163"/>
    </location>
</feature>
<evidence type="ECO:0000256" key="2">
    <source>
        <dbReference type="ARBA" id="ARBA00022540"/>
    </source>
</evidence>
<dbReference type="Gene3D" id="3.10.20.80">
    <property type="entry name" value="Translation initiation factor 3 (IF-3), N-terminal domain"/>
    <property type="match status" value="1"/>
</dbReference>
<dbReference type="NCBIfam" id="TIGR00168">
    <property type="entry name" value="infC"/>
    <property type="match status" value="1"/>
</dbReference>
<feature type="domain" description="Translation initiation factor 3 N-terminal" evidence="7">
    <location>
        <begin position="7"/>
        <end position="73"/>
    </location>
</feature>
<dbReference type="InterPro" id="IPR001288">
    <property type="entry name" value="Translation_initiation_fac_3"/>
</dbReference>
<proteinExistence type="inferred from homology"/>
<evidence type="ECO:0000256" key="4">
    <source>
        <dbReference type="NCBIfam" id="TIGR00168"/>
    </source>
</evidence>
<evidence type="ECO:0000313" key="8">
    <source>
        <dbReference type="EMBL" id="MFD2114721.1"/>
    </source>
</evidence>
<evidence type="ECO:0000313" key="9">
    <source>
        <dbReference type="Proteomes" id="UP001597362"/>
    </source>
</evidence>
<dbReference type="Pfam" id="PF00707">
    <property type="entry name" value="IF3_C"/>
    <property type="match status" value="1"/>
</dbReference>
<evidence type="ECO:0000256" key="5">
    <source>
        <dbReference type="SAM" id="MobiDB-lite"/>
    </source>
</evidence>
<comment type="caution">
    <text evidence="8">The sequence shown here is derived from an EMBL/GenBank/DDBJ whole genome shotgun (WGS) entry which is preliminary data.</text>
</comment>
<feature type="compositionally biased region" description="Basic and acidic residues" evidence="5">
    <location>
        <begin position="63"/>
        <end position="76"/>
    </location>
</feature>
<dbReference type="Proteomes" id="UP001597362">
    <property type="component" value="Unassembled WGS sequence"/>
</dbReference>
<dbReference type="Gene3D" id="3.30.110.10">
    <property type="entry name" value="Translation initiation factor 3 (IF-3), C-terminal domain"/>
    <property type="match status" value="1"/>
</dbReference>
<dbReference type="PANTHER" id="PTHR10938">
    <property type="entry name" value="TRANSLATION INITIATION FACTOR IF-3"/>
    <property type="match status" value="1"/>
</dbReference>
<dbReference type="RefSeq" id="WP_377769738.1">
    <property type="nucleotide sequence ID" value="NZ_JBHUHO010000008.1"/>
</dbReference>
<name>A0ABW4YG68_9BACL</name>
<dbReference type="InterPro" id="IPR019814">
    <property type="entry name" value="Translation_initiation_fac_3_N"/>
</dbReference>
<reference evidence="9" key="1">
    <citation type="journal article" date="2019" name="Int. J. Syst. Evol. Microbiol.">
        <title>The Global Catalogue of Microorganisms (GCM) 10K type strain sequencing project: providing services to taxonomists for standard genome sequencing and annotation.</title>
        <authorList>
            <consortium name="The Broad Institute Genomics Platform"/>
            <consortium name="The Broad Institute Genome Sequencing Center for Infectious Disease"/>
            <person name="Wu L."/>
            <person name="Ma J."/>
        </authorList>
    </citation>
    <scope>NUCLEOTIDE SEQUENCE [LARGE SCALE GENOMIC DNA]</scope>
    <source>
        <strain evidence="9">GH52</strain>
    </source>
</reference>
<dbReference type="SUPFAM" id="SSF55200">
    <property type="entry name" value="Translation initiation factor IF3, C-terminal domain"/>
    <property type="match status" value="1"/>
</dbReference>
<keyword evidence="9" id="KW-1185">Reference proteome</keyword>
<sequence length="163" mass="17979">MSRVIKNEQIKAAEVVLTGLDGESLGIVTREDAMRLAKDADVDLVCTSLLESPPPCQLIAKGEANRQRDQRKKAESKATNASKPKELRLTVQIEEHDYDTKCRQAQKWLQQGEQVLLTVKVTGKQSAQAKQLVERLVTDLAIYGKKQSGIQQSGKQVAVVLSP</sequence>